<dbReference type="OrthoDB" id="9804543at2"/>
<reference evidence="7 8" key="1">
    <citation type="submission" date="2018-10" db="EMBL/GenBank/DDBJ databases">
        <title>Robbsia sp. DHC34, isolated from soil.</title>
        <authorList>
            <person name="Gao Z.-H."/>
            <person name="Qiu L.-H."/>
        </authorList>
    </citation>
    <scope>NUCLEOTIDE SEQUENCE [LARGE SCALE GENOMIC DNA]</scope>
    <source>
        <strain evidence="7 8">DHC34</strain>
    </source>
</reference>
<keyword evidence="3" id="KW-0238">DNA-binding</keyword>
<dbReference type="InterPro" id="IPR011051">
    <property type="entry name" value="RmlC_Cupin_sf"/>
</dbReference>
<organism evidence="7 8">
    <name type="scientific">Pararobbsia silviterrae</name>
    <dbReference type="NCBI Taxonomy" id="1792498"/>
    <lineage>
        <taxon>Bacteria</taxon>
        <taxon>Pseudomonadati</taxon>
        <taxon>Pseudomonadota</taxon>
        <taxon>Betaproteobacteria</taxon>
        <taxon>Burkholderiales</taxon>
        <taxon>Burkholderiaceae</taxon>
        <taxon>Pararobbsia</taxon>
    </lineage>
</organism>
<dbReference type="Gene3D" id="1.10.10.60">
    <property type="entry name" value="Homeodomain-like"/>
    <property type="match status" value="1"/>
</dbReference>
<evidence type="ECO:0000256" key="2">
    <source>
        <dbReference type="ARBA" id="ARBA00023015"/>
    </source>
</evidence>
<feature type="domain" description="HTH araC/xylS-type" evidence="6">
    <location>
        <begin position="157"/>
        <end position="254"/>
    </location>
</feature>
<dbReference type="SUPFAM" id="SSF51182">
    <property type="entry name" value="RmlC-like cupins"/>
    <property type="match status" value="1"/>
</dbReference>
<dbReference type="PROSITE" id="PS01124">
    <property type="entry name" value="HTH_ARAC_FAMILY_2"/>
    <property type="match status" value="1"/>
</dbReference>
<name>A0A494YCD4_9BURK</name>
<evidence type="ECO:0000256" key="3">
    <source>
        <dbReference type="ARBA" id="ARBA00023125"/>
    </source>
</evidence>
<keyword evidence="8" id="KW-1185">Reference proteome</keyword>
<keyword evidence="4" id="KW-0010">Activator</keyword>
<evidence type="ECO:0000259" key="6">
    <source>
        <dbReference type="PROSITE" id="PS01124"/>
    </source>
</evidence>
<dbReference type="SMART" id="SM00342">
    <property type="entry name" value="HTH_ARAC"/>
    <property type="match status" value="1"/>
</dbReference>
<dbReference type="PRINTS" id="PR00032">
    <property type="entry name" value="HTHARAC"/>
</dbReference>
<sequence>MASPLRDHHRPAMPVSARAVDFPAGNIRPLHHHTTAQLIYAVDGVMVVSTHAGQRVVAPTQGFWMPALTDHTIRMVTPVSMRTLYIQADAVAGLPERCHTVAIPALLRHLILSAMAVTGDYGPDSRDGRLMGLILDELRFSPVLPVHLPLPADPRARTICEAIRAEPESKRTLSSWAEAIGVDVKTIQRVFAQQTGLTFGQWRQQARLLIALERLAAGERIVDVALSLGYDSPSAFAAVFKKRLGVVPSAYFRGKA</sequence>
<dbReference type="InterPro" id="IPR018060">
    <property type="entry name" value="HTH_AraC"/>
</dbReference>
<dbReference type="AlphaFoldDB" id="A0A494YCD4"/>
<dbReference type="InterPro" id="IPR009057">
    <property type="entry name" value="Homeodomain-like_sf"/>
</dbReference>
<evidence type="ECO:0000313" key="8">
    <source>
        <dbReference type="Proteomes" id="UP000270342"/>
    </source>
</evidence>
<dbReference type="Pfam" id="PF12833">
    <property type="entry name" value="HTH_18"/>
    <property type="match status" value="1"/>
</dbReference>
<evidence type="ECO:0000256" key="5">
    <source>
        <dbReference type="ARBA" id="ARBA00023163"/>
    </source>
</evidence>
<keyword evidence="5" id="KW-0804">Transcription</keyword>
<dbReference type="FunFam" id="1.10.10.60:FF:000132">
    <property type="entry name" value="AraC family transcriptional regulator"/>
    <property type="match status" value="1"/>
</dbReference>
<dbReference type="Gene3D" id="2.60.120.10">
    <property type="entry name" value="Jelly Rolls"/>
    <property type="match status" value="1"/>
</dbReference>
<dbReference type="Proteomes" id="UP000270342">
    <property type="component" value="Unassembled WGS sequence"/>
</dbReference>
<dbReference type="GO" id="GO:0043565">
    <property type="term" value="F:sequence-specific DNA binding"/>
    <property type="evidence" value="ECO:0007669"/>
    <property type="project" value="InterPro"/>
</dbReference>
<protein>
    <submittedName>
        <fullName evidence="7">AraC family transcriptional regulator</fullName>
    </submittedName>
</protein>
<evidence type="ECO:0000256" key="1">
    <source>
        <dbReference type="ARBA" id="ARBA00022491"/>
    </source>
</evidence>
<dbReference type="SUPFAM" id="SSF46689">
    <property type="entry name" value="Homeodomain-like"/>
    <property type="match status" value="1"/>
</dbReference>
<dbReference type="InterPro" id="IPR003313">
    <property type="entry name" value="AraC-bd"/>
</dbReference>
<proteinExistence type="predicted"/>
<comment type="caution">
    <text evidence="7">The sequence shown here is derived from an EMBL/GenBank/DDBJ whole genome shotgun (WGS) entry which is preliminary data.</text>
</comment>
<evidence type="ECO:0000313" key="7">
    <source>
        <dbReference type="EMBL" id="RKP57654.1"/>
    </source>
</evidence>
<dbReference type="CDD" id="cd06124">
    <property type="entry name" value="cupin_NimR-like_N"/>
    <property type="match status" value="1"/>
</dbReference>
<accession>A0A494YCD4</accession>
<dbReference type="Pfam" id="PF02311">
    <property type="entry name" value="AraC_binding"/>
    <property type="match status" value="1"/>
</dbReference>
<dbReference type="EMBL" id="RBZU01000002">
    <property type="protein sequence ID" value="RKP57654.1"/>
    <property type="molecule type" value="Genomic_DNA"/>
</dbReference>
<dbReference type="PANTHER" id="PTHR11019:SF159">
    <property type="entry name" value="TRANSCRIPTIONAL REGULATOR-RELATED"/>
    <property type="match status" value="1"/>
</dbReference>
<evidence type="ECO:0000256" key="4">
    <source>
        <dbReference type="ARBA" id="ARBA00023159"/>
    </source>
</evidence>
<keyword evidence="2" id="KW-0805">Transcription regulation</keyword>
<dbReference type="RefSeq" id="WP_121084840.1">
    <property type="nucleotide sequence ID" value="NZ_RBZU01000002.1"/>
</dbReference>
<dbReference type="GO" id="GO:0003700">
    <property type="term" value="F:DNA-binding transcription factor activity"/>
    <property type="evidence" value="ECO:0007669"/>
    <property type="project" value="InterPro"/>
</dbReference>
<dbReference type="InterPro" id="IPR014710">
    <property type="entry name" value="RmlC-like_jellyroll"/>
</dbReference>
<gene>
    <name evidence="7" type="ORF">D7S86_06835</name>
</gene>
<keyword evidence="1" id="KW-0678">Repressor</keyword>
<dbReference type="PANTHER" id="PTHR11019">
    <property type="entry name" value="HTH-TYPE TRANSCRIPTIONAL REGULATOR NIMR"/>
    <property type="match status" value="1"/>
</dbReference>
<dbReference type="InterPro" id="IPR020449">
    <property type="entry name" value="Tscrpt_reg_AraC-type_HTH"/>
</dbReference>